<dbReference type="EMBL" id="CP048113">
    <property type="protein sequence ID" value="QHS62176.1"/>
    <property type="molecule type" value="Genomic_DNA"/>
</dbReference>
<gene>
    <name evidence="2" type="ORF">GWR21_21965</name>
</gene>
<evidence type="ECO:0000256" key="1">
    <source>
        <dbReference type="SAM" id="Phobius"/>
    </source>
</evidence>
<keyword evidence="1" id="KW-0472">Membrane</keyword>
<keyword evidence="3" id="KW-1185">Reference proteome</keyword>
<feature type="transmembrane region" description="Helical" evidence="1">
    <location>
        <begin position="82"/>
        <end position="107"/>
    </location>
</feature>
<accession>A0A6B9ZJI1</accession>
<evidence type="ECO:0000313" key="2">
    <source>
        <dbReference type="EMBL" id="QHS62176.1"/>
    </source>
</evidence>
<dbReference type="AlphaFoldDB" id="A0A6B9ZJI1"/>
<dbReference type="RefSeq" id="WP_162333829.1">
    <property type="nucleotide sequence ID" value="NZ_CP048113.1"/>
</dbReference>
<reference evidence="2 3" key="1">
    <citation type="submission" date="2020-01" db="EMBL/GenBank/DDBJ databases">
        <title>Complete genome sequence of Chitinophaga sp. H33E-04 isolated from quinoa roots.</title>
        <authorList>
            <person name="Weon H.-Y."/>
            <person name="Lee S.A."/>
        </authorList>
    </citation>
    <scope>NUCLEOTIDE SEQUENCE [LARGE SCALE GENOMIC DNA]</scope>
    <source>
        <strain evidence="2 3">H33E-04</strain>
    </source>
</reference>
<sequence>MRRIPVGIHYFTRRVLSKEEAGIIHLMPGVLQLEYIQYYFHIYLIPVIPTSAGWYARYEDGTLEKMENDIAKQLNEIYHPRFSLWACLGPLGLAAAIILAFLGRVLFDYYTSFDQFDNSRDDRQALFAHVLEPAIGDYYFFDSNVGSWGAAKVTAFNEDTVQLLVLHRPGYEWKNEEVASDFVNKELPVLRIDKVALAQLIDMNAEADTLLMRVALNKCRLKAIQHYINKD</sequence>
<dbReference type="KEGG" id="chih:GWR21_21965"/>
<protein>
    <submittedName>
        <fullName evidence="2">Uncharacterized protein</fullName>
    </submittedName>
</protein>
<proteinExistence type="predicted"/>
<name>A0A6B9ZJI1_9BACT</name>
<organism evidence="2 3">
    <name type="scientific">Chitinophaga agri</name>
    <dbReference type="NCBI Taxonomy" id="2703787"/>
    <lineage>
        <taxon>Bacteria</taxon>
        <taxon>Pseudomonadati</taxon>
        <taxon>Bacteroidota</taxon>
        <taxon>Chitinophagia</taxon>
        <taxon>Chitinophagales</taxon>
        <taxon>Chitinophagaceae</taxon>
        <taxon>Chitinophaga</taxon>
    </lineage>
</organism>
<keyword evidence="1" id="KW-0812">Transmembrane</keyword>
<evidence type="ECO:0000313" key="3">
    <source>
        <dbReference type="Proteomes" id="UP000476411"/>
    </source>
</evidence>
<keyword evidence="1" id="KW-1133">Transmembrane helix</keyword>
<dbReference type="Proteomes" id="UP000476411">
    <property type="component" value="Chromosome"/>
</dbReference>